<dbReference type="GeneID" id="25320788"/>
<dbReference type="Proteomes" id="UP000053958">
    <property type="component" value="Unassembled WGS sequence"/>
</dbReference>
<sequence length="523" mass="58983">MQSCDSPWERYISALKERNIPYKRDDIESAFNAGSKTGQENAQWVTDHLGLETLLSKEEATLLGRLEASGVLQSLLRHPDLPTTRPLLEEDLRAATATLKSSTAAIQKQTAVLKSQYELVRRCRSRDNDSERDQQQELAGLNRRHRLEKQRVTAAADDLKNDIETRMSAQREQAQAEKKQLLLSVTAKLKDDDRALAKAESLASELESTEEDHILKKRAAELTSALSRFVSEEIYCRLDRLYLEALEAGDDVSSEVVGMEDTLLVLEQDLESLYSEIEVLAEMSARQQFGQQILRELQKNHDQLNSTLEGKLDTILHLITEMTLSAEHVTEQLLYRQSCRETFEELSTVYKNELRCSPAGQSSTKKVLRRDSSLSTVGVPQPTGSVDKVKSTSIPQLQAYESFLRRMGVSGGLENGSSERPSLSKSISEKRSRMVELLQNLSKTADMSLAEYLTRTDRATELLYSALQADSGCQLSLVDVHQKQRLADLEKQLGLIQKGIEGLNLDVLGQRDKAQERFLERWR</sequence>
<keyword evidence="1" id="KW-0175">Coiled coil</keyword>
<accession>A0A0F4YGZ9</accession>
<keyword evidence="4" id="KW-1185">Reference proteome</keyword>
<evidence type="ECO:0000256" key="1">
    <source>
        <dbReference type="SAM" id="Coils"/>
    </source>
</evidence>
<organism evidence="3 4">
    <name type="scientific">Rasamsonia emersonii (strain ATCC 16479 / CBS 393.64 / IMI 116815)</name>
    <dbReference type="NCBI Taxonomy" id="1408163"/>
    <lineage>
        <taxon>Eukaryota</taxon>
        <taxon>Fungi</taxon>
        <taxon>Dikarya</taxon>
        <taxon>Ascomycota</taxon>
        <taxon>Pezizomycotina</taxon>
        <taxon>Eurotiomycetes</taxon>
        <taxon>Eurotiomycetidae</taxon>
        <taxon>Eurotiales</taxon>
        <taxon>Trichocomaceae</taxon>
        <taxon>Rasamsonia</taxon>
    </lineage>
</organism>
<dbReference type="AlphaFoldDB" id="A0A0F4YGZ9"/>
<evidence type="ECO:0000313" key="4">
    <source>
        <dbReference type="Proteomes" id="UP000053958"/>
    </source>
</evidence>
<feature type="coiled-coil region" evidence="1">
    <location>
        <begin position="263"/>
        <end position="314"/>
    </location>
</feature>
<evidence type="ECO:0000256" key="2">
    <source>
        <dbReference type="SAM" id="MobiDB-lite"/>
    </source>
</evidence>
<protein>
    <submittedName>
        <fullName evidence="3">Uncharacterized protein</fullName>
    </submittedName>
</protein>
<evidence type="ECO:0000313" key="3">
    <source>
        <dbReference type="EMBL" id="KKA17532.1"/>
    </source>
</evidence>
<feature type="compositionally biased region" description="Polar residues" evidence="2">
    <location>
        <begin position="373"/>
        <end position="384"/>
    </location>
</feature>
<proteinExistence type="predicted"/>
<name>A0A0F4YGZ9_RASE3</name>
<reference evidence="3 4" key="1">
    <citation type="submission" date="2015-04" db="EMBL/GenBank/DDBJ databases">
        <authorList>
            <person name="Heijne W.H."/>
            <person name="Fedorova N.D."/>
            <person name="Nierman W.C."/>
            <person name="Vollebregt A.W."/>
            <person name="Zhao Z."/>
            <person name="Wu L."/>
            <person name="Kumar M."/>
            <person name="Stam H."/>
            <person name="van den Berg M.A."/>
            <person name="Pel H.J."/>
        </authorList>
    </citation>
    <scope>NUCLEOTIDE SEQUENCE [LARGE SCALE GENOMIC DNA]</scope>
    <source>
        <strain evidence="3 4">CBS 393.64</strain>
    </source>
</reference>
<comment type="caution">
    <text evidence="3">The sequence shown here is derived from an EMBL/GenBank/DDBJ whole genome shotgun (WGS) entry which is preliminary data.</text>
</comment>
<dbReference type="RefSeq" id="XP_013324144.1">
    <property type="nucleotide sequence ID" value="XM_013468690.1"/>
</dbReference>
<dbReference type="OrthoDB" id="5314201at2759"/>
<dbReference type="STRING" id="1408163.A0A0F4YGZ9"/>
<feature type="region of interest" description="Disordered" evidence="2">
    <location>
        <begin position="361"/>
        <end position="390"/>
    </location>
</feature>
<feature type="coiled-coil region" evidence="1">
    <location>
        <begin position="142"/>
        <end position="209"/>
    </location>
</feature>
<dbReference type="EMBL" id="LASV01000629">
    <property type="protein sequence ID" value="KKA17532.1"/>
    <property type="molecule type" value="Genomic_DNA"/>
</dbReference>
<gene>
    <name evidence="3" type="ORF">T310_8532</name>
</gene>